<feature type="domain" description="Butirosin biosynthesis protein H N-terminal" evidence="1">
    <location>
        <begin position="15"/>
        <end position="151"/>
    </location>
</feature>
<dbReference type="RefSeq" id="WP_093118794.1">
    <property type="nucleotide sequence ID" value="NZ_FNWJ01000002.1"/>
</dbReference>
<accession>A0A1H6FYI5</accession>
<evidence type="ECO:0000313" key="4">
    <source>
        <dbReference type="Proteomes" id="UP000222056"/>
    </source>
</evidence>
<dbReference type="InterPro" id="IPR026935">
    <property type="entry name" value="BtrH_N"/>
</dbReference>
<dbReference type="Proteomes" id="UP000222056">
    <property type="component" value="Unassembled WGS sequence"/>
</dbReference>
<proteinExistence type="predicted"/>
<keyword evidence="4" id="KW-1185">Reference proteome</keyword>
<dbReference type="AlphaFoldDB" id="A0A1H6FYI5"/>
<dbReference type="Pfam" id="PF16169">
    <property type="entry name" value="DUF4872"/>
    <property type="match status" value="1"/>
</dbReference>
<sequence>MTRVRIPFPHRRAGHCGSGALRDLLEFHGLTYEDSGYPLSEGAVFGLGGGIGCLYLVVPQIDPPIYLVGRTADLERDVCSHLGIALDFRQTDDPQEGWELLRAELDAGRPTMVWADIKHLEYLRVRMHNTMHDIVVCGYDDEAGVAWVADNDRDEIQRCSLESLARARNSRAFPAPNRHATWLMRWPTALPPVADTVRAALRRTVENMSGAGTPLLEGVQGAVGLDGVDLFASDYRRWPARFGNRLAAALDGLYVFIVKAGTGGAMFRSLYAEFLDDAARWLSDETLASAAATYHALAERWRRLADVVRSGASDDPLARHRAGLPLVQEIAELEHAGVRALNQWLTATPPVGALRAR</sequence>
<name>A0A1H6FYI5_THEAL</name>
<feature type="domain" description="DUF4872" evidence="2">
    <location>
        <begin position="162"/>
        <end position="341"/>
    </location>
</feature>
<evidence type="ECO:0000313" key="3">
    <source>
        <dbReference type="EMBL" id="SEH15856.1"/>
    </source>
</evidence>
<gene>
    <name evidence="3" type="ORF">SAMN02745716_2088</name>
</gene>
<dbReference type="OrthoDB" id="4075615at2"/>
<dbReference type="STRING" id="29539.SAMN02745716_2088"/>
<dbReference type="Pfam" id="PF14399">
    <property type="entry name" value="BtrH_N"/>
    <property type="match status" value="1"/>
</dbReference>
<evidence type="ECO:0000259" key="2">
    <source>
        <dbReference type="Pfam" id="PF16169"/>
    </source>
</evidence>
<reference evidence="4" key="1">
    <citation type="submission" date="2016-10" db="EMBL/GenBank/DDBJ databases">
        <authorList>
            <person name="Varghese N."/>
            <person name="Submissions S."/>
        </authorList>
    </citation>
    <scope>NUCLEOTIDE SEQUENCE [LARGE SCALE GENOMIC DNA]</scope>
    <source>
        <strain evidence="4">ATCC 35263</strain>
    </source>
</reference>
<dbReference type="EMBL" id="FNWJ01000002">
    <property type="protein sequence ID" value="SEH15856.1"/>
    <property type="molecule type" value="Genomic_DNA"/>
</dbReference>
<organism evidence="3 4">
    <name type="scientific">Thermoleophilum album</name>
    <dbReference type="NCBI Taxonomy" id="29539"/>
    <lineage>
        <taxon>Bacteria</taxon>
        <taxon>Bacillati</taxon>
        <taxon>Actinomycetota</taxon>
        <taxon>Thermoleophilia</taxon>
        <taxon>Thermoleophilales</taxon>
        <taxon>Thermoleophilaceae</taxon>
        <taxon>Thermoleophilum</taxon>
    </lineage>
</organism>
<dbReference type="InterPro" id="IPR032369">
    <property type="entry name" value="DUF4872"/>
</dbReference>
<evidence type="ECO:0000259" key="1">
    <source>
        <dbReference type="Pfam" id="PF14399"/>
    </source>
</evidence>
<protein>
    <submittedName>
        <fullName evidence="3">Butirosin biosynthesis protein H, N-terminal</fullName>
    </submittedName>
</protein>